<dbReference type="AlphaFoldDB" id="A0A1G7MPY0"/>
<evidence type="ECO:0000256" key="2">
    <source>
        <dbReference type="ARBA" id="ARBA00022630"/>
    </source>
</evidence>
<keyword evidence="7 10" id="KW-0676">Redox-active center</keyword>
<protein>
    <submittedName>
        <fullName evidence="14">Pyruvate/2-oxoglutarate dehydrogenase complex, dihydrolipoamide dehydrogenase (E3) component</fullName>
    </submittedName>
</protein>
<feature type="binding site" evidence="8">
    <location>
        <position position="57"/>
    </location>
    <ligand>
        <name>FAD</name>
        <dbReference type="ChEBI" id="CHEBI:57692"/>
    </ligand>
</feature>
<keyword evidence="8" id="KW-0520">NAD</keyword>
<gene>
    <name evidence="14" type="ORF">SAMN05660662_2865</name>
</gene>
<keyword evidence="5 10" id="KW-0560">Oxidoreductase</keyword>
<evidence type="ECO:0000256" key="1">
    <source>
        <dbReference type="ARBA" id="ARBA00007532"/>
    </source>
</evidence>
<feature type="domain" description="FAD/NAD(P)-binding" evidence="13">
    <location>
        <begin position="12"/>
        <end position="324"/>
    </location>
</feature>
<dbReference type="PRINTS" id="PR00368">
    <property type="entry name" value="FADPNR"/>
</dbReference>
<evidence type="ECO:0000256" key="10">
    <source>
        <dbReference type="RuleBase" id="RU003691"/>
    </source>
</evidence>
<feature type="binding site" evidence="8">
    <location>
        <begin position="145"/>
        <end position="147"/>
    </location>
    <ligand>
        <name>FAD</name>
        <dbReference type="ChEBI" id="CHEBI:57692"/>
    </ligand>
</feature>
<evidence type="ECO:0000256" key="4">
    <source>
        <dbReference type="ARBA" id="ARBA00022857"/>
    </source>
</evidence>
<dbReference type="InterPro" id="IPR001100">
    <property type="entry name" value="Pyr_nuc-diS_OxRdtase"/>
</dbReference>
<sequence length="524" mass="53840">MSSPELARRRWDLLVVGAGTAGLIGAQVAASLGARVLLVERDRFGGDCLWTGCVPSKALLSAAHAAAGARDAAKYGVHVGDVQVDGPAVLAAVRQAITTIAPVDSPEAVRASGAETATGSVRFTGATGAEVDGVPVRFLQALVCTGSAPALPEVAGLADVEPLTTDSVWDLPDLPDRLAVLGGGTSGCELAQAFARLGVSVTLVEAGDRLLAGEDPKASEAVTAALRRDGVDVRTGSTPVRVTGDPTGGRLHLADGGTADFTRLLVAVGRTPRTGGLGLAAAGVAVDERGSVVVDDALRTTNPRIWAAGDVTGHPAYTHVAGVHGNHAALNAVLGLRRRIDLAAVPRVTFTRPEVATVGEPTADPGPDRRVHTQPLRRADRAIAEQATDGFTRLVVDGRHRLRGATVVGPRAGEALAELTLAVSRGLTTSHLTGAMHPYPTYADPQWNAAIADFRGRLTGRSGRVALTALRLARRARLAIDDRRTGRPTGAGSGRPQIAIAASTSASAPEPADPLELMRPDSST</sequence>
<evidence type="ECO:0000256" key="3">
    <source>
        <dbReference type="ARBA" id="ARBA00022827"/>
    </source>
</evidence>
<keyword evidence="14" id="KW-0670">Pyruvate</keyword>
<dbReference type="GO" id="GO:0003955">
    <property type="term" value="F:NAD(P)H dehydrogenase (quinone) activity"/>
    <property type="evidence" value="ECO:0007669"/>
    <property type="project" value="TreeGrafter"/>
</dbReference>
<evidence type="ECO:0000256" key="6">
    <source>
        <dbReference type="ARBA" id="ARBA00023157"/>
    </source>
</evidence>
<dbReference type="InterPro" id="IPR012999">
    <property type="entry name" value="Pyr_OxRdtase_I_AS"/>
</dbReference>
<dbReference type="Pfam" id="PF07992">
    <property type="entry name" value="Pyr_redox_2"/>
    <property type="match status" value="1"/>
</dbReference>
<dbReference type="SUPFAM" id="SSF55424">
    <property type="entry name" value="FAD/NAD-linked reductases, dimerisation (C-terminal) domain"/>
    <property type="match status" value="1"/>
</dbReference>
<keyword evidence="3 8" id="KW-0274">FAD</keyword>
<keyword evidence="4" id="KW-0521">NADP</keyword>
<dbReference type="GO" id="GO:0050660">
    <property type="term" value="F:flavin adenine dinucleotide binding"/>
    <property type="evidence" value="ECO:0007669"/>
    <property type="project" value="TreeGrafter"/>
</dbReference>
<feature type="region of interest" description="Disordered" evidence="11">
    <location>
        <begin position="481"/>
        <end position="524"/>
    </location>
</feature>
<feature type="binding site" evidence="8">
    <location>
        <position position="269"/>
    </location>
    <ligand>
        <name>NAD(+)</name>
        <dbReference type="ChEBI" id="CHEBI:57540"/>
    </ligand>
</feature>
<keyword evidence="15" id="KW-1185">Reference proteome</keyword>
<dbReference type="Gene3D" id="3.50.50.60">
    <property type="entry name" value="FAD/NAD(P)-binding domain"/>
    <property type="match status" value="2"/>
</dbReference>
<evidence type="ECO:0000256" key="5">
    <source>
        <dbReference type="ARBA" id="ARBA00023002"/>
    </source>
</evidence>
<dbReference type="PROSITE" id="PS00076">
    <property type="entry name" value="PYRIDINE_REDOX_1"/>
    <property type="match status" value="1"/>
</dbReference>
<proteinExistence type="inferred from homology"/>
<feature type="domain" description="Pyridine nucleotide-disulphide oxidoreductase dimerisation" evidence="12">
    <location>
        <begin position="345"/>
        <end position="444"/>
    </location>
</feature>
<comment type="similarity">
    <text evidence="1 10">Belongs to the class-I pyridine nucleotide-disulfide oxidoreductase family.</text>
</comment>
<dbReference type="GO" id="GO:0016668">
    <property type="term" value="F:oxidoreductase activity, acting on a sulfur group of donors, NAD(P) as acceptor"/>
    <property type="evidence" value="ECO:0007669"/>
    <property type="project" value="InterPro"/>
</dbReference>
<dbReference type="InterPro" id="IPR036188">
    <property type="entry name" value="FAD/NAD-bd_sf"/>
</dbReference>
<evidence type="ECO:0000313" key="15">
    <source>
        <dbReference type="Proteomes" id="UP000199406"/>
    </source>
</evidence>
<reference evidence="15" key="1">
    <citation type="submission" date="2016-10" db="EMBL/GenBank/DDBJ databases">
        <authorList>
            <person name="Varghese N."/>
            <person name="Submissions S."/>
        </authorList>
    </citation>
    <scope>NUCLEOTIDE SEQUENCE [LARGE SCALE GENOMIC DNA]</scope>
    <source>
        <strain evidence="15">DSM 44268</strain>
    </source>
</reference>
<dbReference type="InterPro" id="IPR004099">
    <property type="entry name" value="Pyr_nucl-diS_OxRdtase_dimer"/>
</dbReference>
<feature type="disulfide bond" description="Redox-active" evidence="9">
    <location>
        <begin position="48"/>
        <end position="53"/>
    </location>
</feature>
<name>A0A1G7MPY0_9ACTN</name>
<dbReference type="Proteomes" id="UP000199406">
    <property type="component" value="Unassembled WGS sequence"/>
</dbReference>
<accession>A0A1G7MPY0</accession>
<evidence type="ECO:0000313" key="14">
    <source>
        <dbReference type="EMBL" id="SDF63888.1"/>
    </source>
</evidence>
<evidence type="ECO:0000256" key="8">
    <source>
        <dbReference type="PIRSR" id="PIRSR000350-3"/>
    </source>
</evidence>
<keyword evidence="2 10" id="KW-0285">Flavoprotein</keyword>
<evidence type="ECO:0000259" key="12">
    <source>
        <dbReference type="Pfam" id="PF02852"/>
    </source>
</evidence>
<evidence type="ECO:0000256" key="11">
    <source>
        <dbReference type="SAM" id="MobiDB-lite"/>
    </source>
</evidence>
<dbReference type="SUPFAM" id="SSF51905">
    <property type="entry name" value="FAD/NAD(P)-binding domain"/>
    <property type="match status" value="1"/>
</dbReference>
<evidence type="ECO:0000256" key="9">
    <source>
        <dbReference type="PIRSR" id="PIRSR000350-4"/>
    </source>
</evidence>
<feature type="binding site" evidence="8">
    <location>
        <position position="310"/>
    </location>
    <ligand>
        <name>FAD</name>
        <dbReference type="ChEBI" id="CHEBI:57692"/>
    </ligand>
</feature>
<feature type="binding site" evidence="8">
    <location>
        <position position="205"/>
    </location>
    <ligand>
        <name>NAD(+)</name>
        <dbReference type="ChEBI" id="CHEBI:57540"/>
    </ligand>
</feature>
<dbReference type="InterPro" id="IPR023753">
    <property type="entry name" value="FAD/NAD-binding_dom"/>
</dbReference>
<feature type="compositionally biased region" description="Low complexity" evidence="11">
    <location>
        <begin position="499"/>
        <end position="510"/>
    </location>
</feature>
<dbReference type="PANTHER" id="PTHR43014:SF2">
    <property type="entry name" value="MERCURIC REDUCTASE"/>
    <property type="match status" value="1"/>
</dbReference>
<dbReference type="PRINTS" id="PR00411">
    <property type="entry name" value="PNDRDTASEI"/>
</dbReference>
<comment type="cofactor">
    <cofactor evidence="8">
        <name>FAD</name>
        <dbReference type="ChEBI" id="CHEBI:57692"/>
    </cofactor>
    <text evidence="8">Binds 1 FAD per subunit.</text>
</comment>
<dbReference type="InterPro" id="IPR016156">
    <property type="entry name" value="FAD/NAD-linked_Rdtase_dimer_sf"/>
</dbReference>
<dbReference type="Pfam" id="PF02852">
    <property type="entry name" value="Pyr_redox_dim"/>
    <property type="match status" value="1"/>
</dbReference>
<dbReference type="EMBL" id="FNBT01000005">
    <property type="protein sequence ID" value="SDF63888.1"/>
    <property type="molecule type" value="Genomic_DNA"/>
</dbReference>
<organism evidence="14 15">
    <name type="scientific">Blastococcus aurantiacus</name>
    <dbReference type="NCBI Taxonomy" id="1550231"/>
    <lineage>
        <taxon>Bacteria</taxon>
        <taxon>Bacillati</taxon>
        <taxon>Actinomycetota</taxon>
        <taxon>Actinomycetes</taxon>
        <taxon>Geodermatophilales</taxon>
        <taxon>Geodermatophilaceae</taxon>
        <taxon>Blastococcus</taxon>
    </lineage>
</organism>
<dbReference type="PIRSF" id="PIRSF000350">
    <property type="entry name" value="Mercury_reductase_MerA"/>
    <property type="match status" value="1"/>
</dbReference>
<dbReference type="Gene3D" id="3.30.390.30">
    <property type="match status" value="1"/>
</dbReference>
<evidence type="ECO:0000256" key="7">
    <source>
        <dbReference type="ARBA" id="ARBA00023284"/>
    </source>
</evidence>
<evidence type="ECO:0000259" key="13">
    <source>
        <dbReference type="Pfam" id="PF07992"/>
    </source>
</evidence>
<feature type="binding site" evidence="8">
    <location>
        <begin position="182"/>
        <end position="189"/>
    </location>
    <ligand>
        <name>NAD(+)</name>
        <dbReference type="ChEBI" id="CHEBI:57540"/>
    </ligand>
</feature>
<dbReference type="STRING" id="1550231.SAMN05660662_2865"/>
<dbReference type="PANTHER" id="PTHR43014">
    <property type="entry name" value="MERCURIC REDUCTASE"/>
    <property type="match status" value="1"/>
</dbReference>
<keyword evidence="8" id="KW-0547">Nucleotide-binding</keyword>
<dbReference type="RefSeq" id="WP_091767826.1">
    <property type="nucleotide sequence ID" value="NZ_FNBT01000005.1"/>
</dbReference>
<keyword evidence="6" id="KW-1015">Disulfide bond</keyword>
<dbReference type="OrthoDB" id="4763248at2"/>